<feature type="domain" description="Reverse transcriptase" evidence="1">
    <location>
        <begin position="452"/>
        <end position="715"/>
    </location>
</feature>
<dbReference type="CDD" id="cd01650">
    <property type="entry name" value="RT_nLTR_like"/>
    <property type="match status" value="1"/>
</dbReference>
<dbReference type="CDD" id="cd09276">
    <property type="entry name" value="Rnase_HI_RT_non_LTR"/>
    <property type="match status" value="1"/>
</dbReference>
<dbReference type="Proteomes" id="UP001627154">
    <property type="component" value="Unassembled WGS sequence"/>
</dbReference>
<dbReference type="PROSITE" id="PS50879">
    <property type="entry name" value="RNASE_H_1"/>
    <property type="match status" value="1"/>
</dbReference>
<dbReference type="InterPro" id="IPR043502">
    <property type="entry name" value="DNA/RNA_pol_sf"/>
</dbReference>
<dbReference type="Gene3D" id="3.30.420.10">
    <property type="entry name" value="Ribonuclease H-like superfamily/Ribonuclease H"/>
    <property type="match status" value="1"/>
</dbReference>
<dbReference type="InterPro" id="IPR036691">
    <property type="entry name" value="Endo/exonu/phosph_ase_sf"/>
</dbReference>
<comment type="caution">
    <text evidence="3">The sequence shown here is derived from an EMBL/GenBank/DDBJ whole genome shotgun (WGS) entry which is preliminary data.</text>
</comment>
<reference evidence="3 4" key="1">
    <citation type="journal article" date="2024" name="bioRxiv">
        <title>A reference genome for Trichogramma kaykai: A tiny desert-dwelling parasitoid wasp with competing sex-ratio distorters.</title>
        <authorList>
            <person name="Culotta J."/>
            <person name="Lindsey A.R."/>
        </authorList>
    </citation>
    <scope>NUCLEOTIDE SEQUENCE [LARGE SCALE GENOMIC DNA]</scope>
    <source>
        <strain evidence="3 4">KSX58</strain>
    </source>
</reference>
<evidence type="ECO:0000313" key="4">
    <source>
        <dbReference type="Proteomes" id="UP001627154"/>
    </source>
</evidence>
<dbReference type="EMBL" id="JBJJXI010000119">
    <property type="protein sequence ID" value="KAL3390332.1"/>
    <property type="molecule type" value="Genomic_DNA"/>
</dbReference>
<dbReference type="GO" id="GO:0042575">
    <property type="term" value="C:DNA polymerase complex"/>
    <property type="evidence" value="ECO:0007669"/>
    <property type="project" value="UniProtKB-ARBA"/>
</dbReference>
<name>A0ABD2WBJ1_9HYME</name>
<dbReference type="InterPro" id="IPR002156">
    <property type="entry name" value="RNaseH_domain"/>
</dbReference>
<evidence type="ECO:0000259" key="2">
    <source>
        <dbReference type="PROSITE" id="PS50879"/>
    </source>
</evidence>
<dbReference type="PROSITE" id="PS50878">
    <property type="entry name" value="RT_POL"/>
    <property type="match status" value="1"/>
</dbReference>
<dbReference type="Gene3D" id="3.60.10.10">
    <property type="entry name" value="Endonuclease/exonuclease/phosphatase"/>
    <property type="match status" value="1"/>
</dbReference>
<dbReference type="InterPro" id="IPR005135">
    <property type="entry name" value="Endo/exonuclease/phosphatase"/>
</dbReference>
<proteinExistence type="predicted"/>
<dbReference type="InterPro" id="IPR036397">
    <property type="entry name" value="RNaseH_sf"/>
</dbReference>
<dbReference type="SUPFAM" id="SSF56219">
    <property type="entry name" value="DNase I-like"/>
    <property type="match status" value="1"/>
</dbReference>
<keyword evidence="4" id="KW-1185">Reference proteome</keyword>
<evidence type="ECO:0008006" key="5">
    <source>
        <dbReference type="Google" id="ProtNLM"/>
    </source>
</evidence>
<dbReference type="InterPro" id="IPR000477">
    <property type="entry name" value="RT_dom"/>
</dbReference>
<evidence type="ECO:0000313" key="3">
    <source>
        <dbReference type="EMBL" id="KAL3390332.1"/>
    </source>
</evidence>
<feature type="domain" description="RNase H type-1" evidence="2">
    <location>
        <begin position="919"/>
        <end position="1052"/>
    </location>
</feature>
<sequence>MAVFTSSTLKIFFWNARSLNTKSLELRKEASSYDILICVETWLKPGTRLDLPGFVSHRLDRLSKRAGGLPVWVRRGLTFSVVSADAIHVSLETLRLRFENLRPALDIVIYYRPPDVSLSQDEWDRKMHVGVNNRETIIVGDFNARNANWNCPCCDTSGLYLDIAYKKNNLFLHNFNTLSYADLRRNYRSNLDLVFSTQKIKNQLSVSASDDPLGSDHHPVLINVSVEKYRHVKIKHKINSVRTNWPEVHNFLEEKFSTFLSRDYDDLDAKGKYECLVTTLTEAILANTPNQRLVSKRKHINPVPWWDLECDRAKRLRKAALKKYEFTLDLHDLIDLNFRTNPSHVWNSCKIFKNKWVNIKPGGNSNNAHTPDRIEKALNKLCPPWALTDPASAPAIADEIQFFNEQFSFQEFNTALASKRELSTSGMDGIGFDTIKGLSMKYKLLLLDIYNEVFSQASFPDSWRYVFMIFIGKSSGPGLRPISLTSCFCKLFETLVRNRLQWYAEVNHWLPRSQHGFRKGLSCSDNLTNLLLKTEEAFLTGQEVYAAFLDVEGAFDNVNIDILLDKLASLCCSLNTILFIKFITHERIIHTEIDGLKRRSCRGVPQGSVLSPLLYAIYVSPVTEGLPACVHVSQFADDLAIFTVSGDSDSCINTLEHSISTLDRNLVGLGLRIAPSKTNFIHFNRKKIAPGNRQINVGGLAVKSGNNIRFLGVILDYELSFKAQTNNVHAKCSSSLNIIKFLRGTWWGSHPDTLMILYKCFIRSIIDYALFVYLPTTSHLLQKLEKIQFAAIRLALGYRQSTPTNILLAESKLPSIQERARLMGRVYTAKILSNSGSQIFTAIAQFTNFLRHHNSNRILSQCILSLTNSDHTIFSGNNFNLYNHSFQSLFYTIPTNFAIGQSAKNSPNPNLIIEEFINYYHLTPIFTDGSKIPGAPGVGCAFYCPEDDHYSSRTLSPLASIFSAECHAINDALDYITHLSDDRKYIIMSDSLSALMSLQSSNISVKTNHVILDIRERFAALSHGSVSLAWIPSHVGIEGNEAVDALARAATVSPPVASPPVNFTDLAESFRRDCFTNTIVKCEADGLHKDKIYFDLFHRHDKSTPWFTGKNLTRSMIVTINRIRSNHHSLAESLHRKNIISDPGCACGSGEESLNHVLWNCGKFERQRRALWVELARLGLSAPLNTESIVAKPNLSACLALHRFLQNCNLQTSRAERKRETVSEILLQSVSAASSQSHRQTRTHQETKARYFEAPSMGYCSIYNTYLPSTTHRARAHARMTRGRKLCNFTILCARVYIIIRELKHSLVSMEISPCVCVRVRLCSNQLCVL</sequence>
<gene>
    <name evidence="3" type="ORF">TKK_014778</name>
</gene>
<protein>
    <recommendedName>
        <fullName evidence="5">RNA-directed DNA polymerase from mobile element jockey</fullName>
    </recommendedName>
</protein>
<dbReference type="Pfam" id="PF14529">
    <property type="entry name" value="Exo_endo_phos_2"/>
    <property type="match status" value="1"/>
</dbReference>
<dbReference type="Pfam" id="PF00075">
    <property type="entry name" value="RNase_H"/>
    <property type="match status" value="1"/>
</dbReference>
<accession>A0ABD2WBJ1</accession>
<dbReference type="SUPFAM" id="SSF56672">
    <property type="entry name" value="DNA/RNA polymerases"/>
    <property type="match status" value="1"/>
</dbReference>
<dbReference type="InterPro" id="IPR012337">
    <property type="entry name" value="RNaseH-like_sf"/>
</dbReference>
<dbReference type="GO" id="GO:0071897">
    <property type="term" value="P:DNA biosynthetic process"/>
    <property type="evidence" value="ECO:0007669"/>
    <property type="project" value="UniProtKB-ARBA"/>
</dbReference>
<dbReference type="Pfam" id="PF00078">
    <property type="entry name" value="RVT_1"/>
    <property type="match status" value="1"/>
</dbReference>
<organism evidence="3 4">
    <name type="scientific">Trichogramma kaykai</name>
    <dbReference type="NCBI Taxonomy" id="54128"/>
    <lineage>
        <taxon>Eukaryota</taxon>
        <taxon>Metazoa</taxon>
        <taxon>Ecdysozoa</taxon>
        <taxon>Arthropoda</taxon>
        <taxon>Hexapoda</taxon>
        <taxon>Insecta</taxon>
        <taxon>Pterygota</taxon>
        <taxon>Neoptera</taxon>
        <taxon>Endopterygota</taxon>
        <taxon>Hymenoptera</taxon>
        <taxon>Apocrita</taxon>
        <taxon>Proctotrupomorpha</taxon>
        <taxon>Chalcidoidea</taxon>
        <taxon>Trichogrammatidae</taxon>
        <taxon>Trichogramma</taxon>
    </lineage>
</organism>
<dbReference type="SUPFAM" id="SSF53098">
    <property type="entry name" value="Ribonuclease H-like"/>
    <property type="match status" value="1"/>
</dbReference>
<dbReference type="InterPro" id="IPR052560">
    <property type="entry name" value="RdDP_mobile_element"/>
</dbReference>
<evidence type="ECO:0000259" key="1">
    <source>
        <dbReference type="PROSITE" id="PS50878"/>
    </source>
</evidence>
<dbReference type="PANTHER" id="PTHR36688">
    <property type="entry name" value="ENDO/EXONUCLEASE/PHOSPHATASE DOMAIN-CONTAINING PROTEIN"/>
    <property type="match status" value="1"/>
</dbReference>
<dbReference type="PANTHER" id="PTHR36688:SF2">
    <property type="entry name" value="ENDONUCLEASE_EXONUCLEASE_PHOSPHATASE DOMAIN-CONTAINING PROTEIN"/>
    <property type="match status" value="1"/>
</dbReference>